<dbReference type="RefSeq" id="WP_165902856.1">
    <property type="nucleotide sequence ID" value="NZ_SMAH01000013.1"/>
</dbReference>
<dbReference type="AlphaFoldDB" id="A0A4R3LCP2"/>
<keyword evidence="5" id="KW-1185">Reference proteome</keyword>
<evidence type="ECO:0000259" key="1">
    <source>
        <dbReference type="Pfam" id="PF01814"/>
    </source>
</evidence>
<comment type="caution">
    <text evidence="2">The sequence shown here is derived from an EMBL/GenBank/DDBJ whole genome shotgun (WGS) entry which is preliminary data.</text>
</comment>
<feature type="domain" description="Hemerythrin-like" evidence="1">
    <location>
        <begin position="19"/>
        <end position="160"/>
    </location>
</feature>
<reference evidence="2 4" key="1">
    <citation type="submission" date="2019-03" db="EMBL/GenBank/DDBJ databases">
        <title>Genomic Encyclopedia of Type Strains, Phase IV (KMG-IV): sequencing the most valuable type-strain genomes for metagenomic binning, comparative biology and taxonomic classification.</title>
        <authorList>
            <person name="Goeker M."/>
        </authorList>
    </citation>
    <scope>NUCLEOTIDE SEQUENCE [LARGE SCALE GENOMIC DNA]</scope>
    <source>
        <strain evidence="2 4">DSM 12034</strain>
    </source>
</reference>
<evidence type="ECO:0000313" key="3">
    <source>
        <dbReference type="EMBL" id="TSE21114.1"/>
    </source>
</evidence>
<dbReference type="Proteomes" id="UP000315577">
    <property type="component" value="Unassembled WGS sequence"/>
</dbReference>
<evidence type="ECO:0000313" key="2">
    <source>
        <dbReference type="EMBL" id="TCS96094.1"/>
    </source>
</evidence>
<gene>
    <name evidence="2" type="ORF">EDC36_11351</name>
    <name evidence="3" type="ORF">Tigna_01751</name>
</gene>
<dbReference type="Pfam" id="PF01814">
    <property type="entry name" value="Hemerythrin"/>
    <property type="match status" value="1"/>
</dbReference>
<proteinExistence type="predicted"/>
<sequence length="187" mass="21572">MWIVQAQRSAQHQANHEQPFEWLQACHDRVERTLDLLLRLLEHVDAQGADEQAVQAAAQVMRYFDLAAPLHHQDEELHVFPQLKDSGDPVAQAWVQRLQADHEAMTADWVWLRQALLRLQQAAGDPHWRWSDDERRVMHAFAQRYEDHIALEEGRVFPRAEGCMSADERAAMSADMLRRRAVGGAGR</sequence>
<evidence type="ECO:0000313" key="5">
    <source>
        <dbReference type="Proteomes" id="UP000315577"/>
    </source>
</evidence>
<dbReference type="InterPro" id="IPR012312">
    <property type="entry name" value="Hemerythrin-like"/>
</dbReference>
<dbReference type="Proteomes" id="UP000295536">
    <property type="component" value="Unassembled WGS sequence"/>
</dbReference>
<protein>
    <submittedName>
        <fullName evidence="3">Hemerythrin HHE cation binding domain protein</fullName>
    </submittedName>
    <submittedName>
        <fullName evidence="2">Hemerythrin-like domain-containing protein</fullName>
    </submittedName>
</protein>
<evidence type="ECO:0000313" key="4">
    <source>
        <dbReference type="Proteomes" id="UP000295536"/>
    </source>
</evidence>
<dbReference type="Gene3D" id="1.20.120.520">
    <property type="entry name" value="nmb1532 protein domain like"/>
    <property type="match status" value="1"/>
</dbReference>
<accession>A0A4R3LCP2</accession>
<reference evidence="3 5" key="2">
    <citation type="submission" date="2019-07" db="EMBL/GenBank/DDBJ databases">
        <title>Tepidimonas ignava SPS-1037 draft genome.</title>
        <authorList>
            <person name="Da Costa M.S."/>
            <person name="Froufe H.J.C."/>
            <person name="Egas C."/>
            <person name="Albuquerque L."/>
        </authorList>
    </citation>
    <scope>NUCLEOTIDE SEQUENCE [LARGE SCALE GENOMIC DNA]</scope>
    <source>
        <strain evidence="3 5">SPS-1037</strain>
    </source>
</reference>
<dbReference type="EMBL" id="SMAH01000013">
    <property type="protein sequence ID" value="TCS96094.1"/>
    <property type="molecule type" value="Genomic_DNA"/>
</dbReference>
<organism evidence="2 4">
    <name type="scientific">Tepidimonas ignava</name>
    <dbReference type="NCBI Taxonomy" id="114249"/>
    <lineage>
        <taxon>Bacteria</taxon>
        <taxon>Pseudomonadati</taxon>
        <taxon>Pseudomonadota</taxon>
        <taxon>Betaproteobacteria</taxon>
        <taxon>Burkholderiales</taxon>
        <taxon>Tepidimonas</taxon>
    </lineage>
</organism>
<name>A0A4R3LCP2_9BURK</name>
<dbReference type="EMBL" id="VJNC01000011">
    <property type="protein sequence ID" value="TSE21114.1"/>
    <property type="molecule type" value="Genomic_DNA"/>
</dbReference>